<name>A0A422ZGP3_KLEPN</name>
<evidence type="ECO:0000256" key="4">
    <source>
        <dbReference type="SAM" id="MobiDB-lite"/>
    </source>
</evidence>
<feature type="region of interest" description="Disordered" evidence="4">
    <location>
        <begin position="239"/>
        <end position="259"/>
    </location>
</feature>
<dbReference type="Gene3D" id="3.40.50.300">
    <property type="entry name" value="P-loop containing nucleotide triphosphate hydrolases"/>
    <property type="match status" value="1"/>
</dbReference>
<evidence type="ECO:0000256" key="2">
    <source>
        <dbReference type="ARBA" id="ARBA00022741"/>
    </source>
</evidence>
<reference evidence="6 7" key="1">
    <citation type="submission" date="2017-03" db="EMBL/GenBank/DDBJ databases">
        <authorList>
            <person name="Fouts D."/>
            <person name="Stalin M.J."/>
            <person name="Chen L."/>
            <person name="Wright M."/>
            <person name="Sutton G."/>
            <person name="Nguyen K."/>
            <person name="Vanduin D."/>
            <person name="Rojas L."/>
            <person name="Hujer A."/>
            <person name="Hujer K."/>
            <person name="Bonomo R."/>
            <person name="Kreiswirth B."/>
            <person name="Adams M."/>
        </authorList>
    </citation>
    <scope>NUCLEOTIDE SEQUENCE [LARGE SCALE GENOMIC DNA]</scope>
    <source>
        <strain evidence="6 7">39383</strain>
    </source>
</reference>
<evidence type="ECO:0000313" key="6">
    <source>
        <dbReference type="EMBL" id="OVF63444.1"/>
    </source>
</evidence>
<dbReference type="InterPro" id="IPR027417">
    <property type="entry name" value="P-loop_NTPase"/>
</dbReference>
<evidence type="ECO:0000313" key="7">
    <source>
        <dbReference type="Proteomes" id="UP000196447"/>
    </source>
</evidence>
<gene>
    <name evidence="6" type="ORF">B5L96_29115</name>
</gene>
<dbReference type="InterPro" id="IPR028350">
    <property type="entry name" value="DNAC/IstB-like"/>
</dbReference>
<evidence type="ECO:0000256" key="3">
    <source>
        <dbReference type="ARBA" id="ARBA00022840"/>
    </source>
</evidence>
<dbReference type="RefSeq" id="WP_087749819.1">
    <property type="nucleotide sequence ID" value="NZ_NDBK01000127.1"/>
</dbReference>
<evidence type="ECO:0000259" key="5">
    <source>
        <dbReference type="SMART" id="SM00382"/>
    </source>
</evidence>
<dbReference type="InterPro" id="IPR003593">
    <property type="entry name" value="AAA+_ATPase"/>
</dbReference>
<proteinExistence type="inferred from homology"/>
<dbReference type="AlphaFoldDB" id="A0A422ZGP3"/>
<dbReference type="PIRSF" id="PIRSF003073">
    <property type="entry name" value="DNAC_TnpB_IstB"/>
    <property type="match status" value="1"/>
</dbReference>
<organism evidence="6 7">
    <name type="scientific">Klebsiella pneumoniae</name>
    <dbReference type="NCBI Taxonomy" id="573"/>
    <lineage>
        <taxon>Bacteria</taxon>
        <taxon>Pseudomonadati</taxon>
        <taxon>Pseudomonadota</taxon>
        <taxon>Gammaproteobacteria</taxon>
        <taxon>Enterobacterales</taxon>
        <taxon>Enterobacteriaceae</taxon>
        <taxon>Klebsiella/Raoultella group</taxon>
        <taxon>Klebsiella</taxon>
        <taxon>Klebsiella pneumoniae complex</taxon>
    </lineage>
</organism>
<dbReference type="SMART" id="SM00382">
    <property type="entry name" value="AAA"/>
    <property type="match status" value="1"/>
</dbReference>
<evidence type="ECO:0000256" key="1">
    <source>
        <dbReference type="ARBA" id="ARBA00008059"/>
    </source>
</evidence>
<dbReference type="GO" id="GO:0006260">
    <property type="term" value="P:DNA replication"/>
    <property type="evidence" value="ECO:0007669"/>
    <property type="project" value="TreeGrafter"/>
</dbReference>
<dbReference type="GO" id="GO:0005524">
    <property type="term" value="F:ATP binding"/>
    <property type="evidence" value="ECO:0007669"/>
    <property type="project" value="UniProtKB-KW"/>
</dbReference>
<dbReference type="InterPro" id="IPR001270">
    <property type="entry name" value="ClpA/B"/>
</dbReference>
<dbReference type="PANTHER" id="PTHR30050:SF4">
    <property type="entry name" value="ATP-BINDING PROTEIN RV3427C IN INSERTION SEQUENCE-RELATED"/>
    <property type="match status" value="1"/>
</dbReference>
<dbReference type="NCBIfam" id="NF038214">
    <property type="entry name" value="IS21_help_AAA"/>
    <property type="match status" value="1"/>
</dbReference>
<dbReference type="PRINTS" id="PR00300">
    <property type="entry name" value="CLPPROTEASEA"/>
</dbReference>
<feature type="domain" description="AAA+ ATPase" evidence="5">
    <location>
        <begin position="98"/>
        <end position="231"/>
    </location>
</feature>
<keyword evidence="3" id="KW-0067">ATP-binding</keyword>
<dbReference type="Proteomes" id="UP000196447">
    <property type="component" value="Unassembled WGS sequence"/>
</dbReference>
<protein>
    <submittedName>
        <fullName evidence="6">AAA family ATPase</fullName>
    </submittedName>
</protein>
<dbReference type="CDD" id="cd00009">
    <property type="entry name" value="AAA"/>
    <property type="match status" value="1"/>
</dbReference>
<comment type="similarity">
    <text evidence="1">Belongs to the IS21/IS1162 putative ATP-binding protein family.</text>
</comment>
<dbReference type="SUPFAM" id="SSF52540">
    <property type="entry name" value="P-loop containing nucleoside triphosphate hydrolases"/>
    <property type="match status" value="1"/>
</dbReference>
<comment type="caution">
    <text evidence="6">The sequence shown here is derived from an EMBL/GenBank/DDBJ whole genome shotgun (WGS) entry which is preliminary data.</text>
</comment>
<dbReference type="PANTHER" id="PTHR30050">
    <property type="entry name" value="CHROMOSOMAL REPLICATION INITIATOR PROTEIN DNAA"/>
    <property type="match status" value="1"/>
</dbReference>
<keyword evidence="2" id="KW-0547">Nucleotide-binding</keyword>
<accession>A0A422ZGP3</accession>
<dbReference type="Pfam" id="PF01695">
    <property type="entry name" value="IstB_IS21"/>
    <property type="match status" value="1"/>
</dbReference>
<dbReference type="InterPro" id="IPR002611">
    <property type="entry name" value="IstB_ATP-bd"/>
</dbReference>
<dbReference type="FunFam" id="3.40.50.300:FF:001361">
    <property type="entry name" value="AAA family ATPase"/>
    <property type="match status" value="1"/>
</dbReference>
<dbReference type="InterPro" id="IPR047661">
    <property type="entry name" value="IstB"/>
</dbReference>
<dbReference type="EMBL" id="NDBK01000127">
    <property type="protein sequence ID" value="OVF63444.1"/>
    <property type="molecule type" value="Genomic_DNA"/>
</dbReference>
<sequence length="259" mass="28772">MLTHPTHDKLNQLRLFGMAHALVEQSTIAEIDALPFADRLGLLIDREMTERSNRATTSRLRRAHLKLSATAEDIDFRSPRGLDRSLFQSLLAGDWIASHQNVLLTGPTGVGKTYLACALANQACRQGASALYFRLPRLLQDLAIARGDGRYTKLLAQFAKTDVLVLDDWGLASFTDESRRDLLELFDDRHNSRSTIVTSQLPVEHWHEALGDPTLADAILDRLVHHAHRIALKGDSLRKRKATTAASNTGSPQAAARQR</sequence>